<dbReference type="GO" id="GO:0046872">
    <property type="term" value="F:metal ion binding"/>
    <property type="evidence" value="ECO:0007669"/>
    <property type="project" value="UniProtKB-KW"/>
</dbReference>
<evidence type="ECO:0000256" key="2">
    <source>
        <dbReference type="ARBA" id="ARBA00022729"/>
    </source>
</evidence>
<dbReference type="CDD" id="cd13542">
    <property type="entry name" value="PBP2_FutA1_ilke"/>
    <property type="match status" value="1"/>
</dbReference>
<keyword evidence="3" id="KW-0408">Iron</keyword>
<dbReference type="Proteomes" id="UP000315889">
    <property type="component" value="Unassembled WGS sequence"/>
</dbReference>
<comment type="similarity">
    <text evidence="1">Belongs to the bacterial solute-binding protein 1 family.</text>
</comment>
<dbReference type="EMBL" id="SHBP01000001">
    <property type="protein sequence ID" value="RZO23031.1"/>
    <property type="molecule type" value="Genomic_DNA"/>
</dbReference>
<evidence type="ECO:0000313" key="5">
    <source>
        <dbReference type="Proteomes" id="UP000315889"/>
    </source>
</evidence>
<name>A0A520MP88_9GAMM</name>
<dbReference type="PIRSF" id="PIRSF002825">
    <property type="entry name" value="CfbpA"/>
    <property type="match status" value="1"/>
</dbReference>
<proteinExistence type="inferred from homology"/>
<feature type="binding site" evidence="3">
    <location>
        <position position="228"/>
    </location>
    <ligand>
        <name>Fe cation</name>
        <dbReference type="ChEBI" id="CHEBI:24875"/>
    </ligand>
</feature>
<accession>A0A520MP88</accession>
<sequence length="346" mass="37709">MQRSTSLFHAIITTIAVSLLGIAPIESVFADEVNIYSARQESLIKPLLDRFTQKTGIEINMVTGKGDALLTRLKSEGMNSPADLLLTVDAGRLYRAQEAGVLQAVESLGLNNDIPSHLRSLDGQWYGLSVRARVLVYAKDRVQPSELSSYEALSDPTWKGRICIRSSSNIYNQSLVAGMIASQGMADTEIWLASFVSNFARPPAGGDRDQIKAVAAGQCDVAIVNSYYLGAMISSSDKTQQDAASKVALFWPNQKDRGTHINISGAGVTRAAKNIESAKQLISFLASNESQQWYADRNNEFPVRDTVQVSSTLDSWGPFKADTINVTELGRNNAEAIKAMDRAGWK</sequence>
<protein>
    <submittedName>
        <fullName evidence="4">Fe(3+) ABC transporter substrate-binding protein</fullName>
    </submittedName>
</protein>
<keyword evidence="2" id="KW-0732">Signal</keyword>
<evidence type="ECO:0000313" key="4">
    <source>
        <dbReference type="EMBL" id="RZO23031.1"/>
    </source>
</evidence>
<keyword evidence="3" id="KW-0479">Metal-binding</keyword>
<dbReference type="GO" id="GO:0030288">
    <property type="term" value="C:outer membrane-bounded periplasmic space"/>
    <property type="evidence" value="ECO:0007669"/>
    <property type="project" value="TreeGrafter"/>
</dbReference>
<evidence type="ECO:0000256" key="3">
    <source>
        <dbReference type="PIRSR" id="PIRSR002825-1"/>
    </source>
</evidence>
<dbReference type="PANTHER" id="PTHR30006:SF15">
    <property type="entry name" value="IRON-UTILIZATION PERIPLASMIC PROTEIN"/>
    <property type="match status" value="1"/>
</dbReference>
<dbReference type="Gene3D" id="3.40.190.10">
    <property type="entry name" value="Periplasmic binding protein-like II"/>
    <property type="match status" value="2"/>
</dbReference>
<organism evidence="4 5">
    <name type="scientific">SAR92 clade bacterium</name>
    <dbReference type="NCBI Taxonomy" id="2315479"/>
    <lineage>
        <taxon>Bacteria</taxon>
        <taxon>Pseudomonadati</taxon>
        <taxon>Pseudomonadota</taxon>
        <taxon>Gammaproteobacteria</taxon>
        <taxon>Cellvibrionales</taxon>
        <taxon>Porticoccaceae</taxon>
        <taxon>SAR92 clade</taxon>
    </lineage>
</organism>
<feature type="binding site" evidence="3">
    <location>
        <position position="227"/>
    </location>
    <ligand>
        <name>Fe cation</name>
        <dbReference type="ChEBI" id="CHEBI:24875"/>
    </ligand>
</feature>
<dbReference type="InterPro" id="IPR026045">
    <property type="entry name" value="Ferric-bd"/>
</dbReference>
<gene>
    <name evidence="4" type="ORF">EVB03_01330</name>
</gene>
<dbReference type="AlphaFoldDB" id="A0A520MP88"/>
<dbReference type="PANTHER" id="PTHR30006">
    <property type="entry name" value="THIAMINE-BINDING PERIPLASMIC PROTEIN-RELATED"/>
    <property type="match status" value="1"/>
</dbReference>
<evidence type="ECO:0000256" key="1">
    <source>
        <dbReference type="ARBA" id="ARBA00008520"/>
    </source>
</evidence>
<dbReference type="Pfam" id="PF13343">
    <property type="entry name" value="SBP_bac_6"/>
    <property type="match status" value="1"/>
</dbReference>
<comment type="caution">
    <text evidence="4">The sequence shown here is derived from an EMBL/GenBank/DDBJ whole genome shotgun (WGS) entry which is preliminary data.</text>
</comment>
<dbReference type="SUPFAM" id="SSF53850">
    <property type="entry name" value="Periplasmic binding protein-like II"/>
    <property type="match status" value="1"/>
</dbReference>
<reference evidence="4 5" key="1">
    <citation type="submission" date="2019-02" db="EMBL/GenBank/DDBJ databases">
        <title>Prokaryotic population dynamics and viral predation in marine succession experiment using metagenomics: the confinement effect.</title>
        <authorList>
            <person name="Haro-Moreno J.M."/>
            <person name="Rodriguez-Valera F."/>
            <person name="Lopez-Perez M."/>
        </authorList>
    </citation>
    <scope>NUCLEOTIDE SEQUENCE [LARGE SCALE GENOMIC DNA]</scope>
    <source>
        <strain evidence="4">MED-G170</strain>
    </source>
</reference>